<organism evidence="2 3">
    <name type="scientific">Rhodotorula diobovata</name>
    <dbReference type="NCBI Taxonomy" id="5288"/>
    <lineage>
        <taxon>Eukaryota</taxon>
        <taxon>Fungi</taxon>
        <taxon>Dikarya</taxon>
        <taxon>Basidiomycota</taxon>
        <taxon>Pucciniomycotina</taxon>
        <taxon>Microbotryomycetes</taxon>
        <taxon>Sporidiobolales</taxon>
        <taxon>Sporidiobolaceae</taxon>
        <taxon>Rhodotorula</taxon>
    </lineage>
</organism>
<evidence type="ECO:0000256" key="1">
    <source>
        <dbReference type="SAM" id="MobiDB-lite"/>
    </source>
</evidence>
<keyword evidence="3" id="KW-1185">Reference proteome</keyword>
<reference evidence="2 3" key="1">
    <citation type="submission" date="2019-03" db="EMBL/GenBank/DDBJ databases">
        <title>Rhodosporidium diobovatum UCD-FST 08-225 genome sequencing, assembly, and annotation.</title>
        <authorList>
            <person name="Fakankun I.U."/>
            <person name="Fristensky B."/>
            <person name="Levin D.B."/>
        </authorList>
    </citation>
    <scope>NUCLEOTIDE SEQUENCE [LARGE SCALE GENOMIC DNA]</scope>
    <source>
        <strain evidence="2 3">UCD-FST 08-225</strain>
    </source>
</reference>
<feature type="compositionally biased region" description="Low complexity" evidence="1">
    <location>
        <begin position="134"/>
        <end position="150"/>
    </location>
</feature>
<feature type="region of interest" description="Disordered" evidence="1">
    <location>
        <begin position="1"/>
        <end position="184"/>
    </location>
</feature>
<dbReference type="EMBL" id="SOZI01000003">
    <property type="protein sequence ID" value="TNY24387.1"/>
    <property type="molecule type" value="Genomic_DNA"/>
</dbReference>
<dbReference type="Proteomes" id="UP000311382">
    <property type="component" value="Unassembled WGS sequence"/>
</dbReference>
<evidence type="ECO:0000313" key="3">
    <source>
        <dbReference type="Proteomes" id="UP000311382"/>
    </source>
</evidence>
<accession>A0A5C5G5J0</accession>
<feature type="compositionally biased region" description="Low complexity" evidence="1">
    <location>
        <begin position="174"/>
        <end position="184"/>
    </location>
</feature>
<dbReference type="AlphaFoldDB" id="A0A5C5G5J0"/>
<feature type="compositionally biased region" description="Low complexity" evidence="1">
    <location>
        <begin position="20"/>
        <end position="32"/>
    </location>
</feature>
<proteinExistence type="predicted"/>
<feature type="compositionally biased region" description="Pro residues" evidence="1">
    <location>
        <begin position="158"/>
        <end position="168"/>
    </location>
</feature>
<sequence>MLVKLEIMLQTPSPTPAFRSPPSSSESSVGSPGLDSTVRHIPRLGDTTMHAHSSPQRAPPVDPPRKAPPAAPTESTAVASAAFMGRRRSVAQAVRNSDAVDQDLVKRPDPRPPRGLLGRDVGRRLSPSREAVHSRGSASSASSLPPHISSNLSQAATPRPPESPPSTPPHQRTAPALRARLPRPARLPVLFAPPRFRSCTCFAEYSDAESTTSGSEEDED</sequence>
<evidence type="ECO:0000313" key="2">
    <source>
        <dbReference type="EMBL" id="TNY24387.1"/>
    </source>
</evidence>
<feature type="compositionally biased region" description="Pro residues" evidence="1">
    <location>
        <begin position="57"/>
        <end position="71"/>
    </location>
</feature>
<comment type="caution">
    <text evidence="2">The sequence shown here is derived from an EMBL/GenBank/DDBJ whole genome shotgun (WGS) entry which is preliminary data.</text>
</comment>
<gene>
    <name evidence="2" type="ORF">DMC30DRAFT_165855</name>
</gene>
<protein>
    <submittedName>
        <fullName evidence="2">Uncharacterized protein</fullName>
    </submittedName>
</protein>
<name>A0A5C5G5J0_9BASI</name>
<feature type="compositionally biased region" description="Basic and acidic residues" evidence="1">
    <location>
        <begin position="103"/>
        <end position="112"/>
    </location>
</feature>